<name>A0A286RLB7_9BACT</name>
<feature type="chain" id="PRO_5012583645" evidence="1">
    <location>
        <begin position="19"/>
        <end position="216"/>
    </location>
</feature>
<dbReference type="OrthoDB" id="266976at2"/>
<dbReference type="Pfam" id="PF06439">
    <property type="entry name" value="3keto-disac_hyd"/>
    <property type="match status" value="1"/>
</dbReference>
<keyword evidence="4" id="KW-1185">Reference proteome</keyword>
<dbReference type="Gene3D" id="2.60.120.560">
    <property type="entry name" value="Exo-inulinase, domain 1"/>
    <property type="match status" value="1"/>
</dbReference>
<evidence type="ECO:0000313" key="4">
    <source>
        <dbReference type="Proteomes" id="UP000215086"/>
    </source>
</evidence>
<proteinExistence type="predicted"/>
<organism evidence="3 4">
    <name type="scientific">Thermogutta terrifontis</name>
    <dbReference type="NCBI Taxonomy" id="1331910"/>
    <lineage>
        <taxon>Bacteria</taxon>
        <taxon>Pseudomonadati</taxon>
        <taxon>Planctomycetota</taxon>
        <taxon>Planctomycetia</taxon>
        <taxon>Pirellulales</taxon>
        <taxon>Thermoguttaceae</taxon>
        <taxon>Thermogutta</taxon>
    </lineage>
</organism>
<dbReference type="GO" id="GO:0016787">
    <property type="term" value="F:hydrolase activity"/>
    <property type="evidence" value="ECO:0007669"/>
    <property type="project" value="UniProtKB-KW"/>
</dbReference>
<evidence type="ECO:0000313" key="3">
    <source>
        <dbReference type="EMBL" id="ASV76764.1"/>
    </source>
</evidence>
<gene>
    <name evidence="3" type="ORF">THTE_4163</name>
</gene>
<dbReference type="Proteomes" id="UP000215086">
    <property type="component" value="Chromosome"/>
</dbReference>
<sequence>MRLLPTVVLVLVALPVWAEEASNCLTPEEKEQGFVCLFDGTSLDQWQGDTKGYVIEDGVLVCKPGGNLYTKKEYSDFIFRFEFKLTPNANNGVGIRTPLGCDPAYCGMEIQILDDSGSQYTQLQPYQYHGSIYGVVPAKRGHLKPVGEWNSEEILCQGRHVRVTLNGVVIVDANLDEVQPMDHRDHPGLKRDKGYIGFLGHGTRVEFRRIRIKELK</sequence>
<dbReference type="KEGG" id="ttf:THTE_4163"/>
<feature type="domain" description="3-keto-alpha-glucoside-1,2-lyase/3-keto-2-hydroxy-glucal hydratase" evidence="2">
    <location>
        <begin position="33"/>
        <end position="213"/>
    </location>
</feature>
<keyword evidence="1" id="KW-0732">Signal</keyword>
<evidence type="ECO:0000259" key="2">
    <source>
        <dbReference type="Pfam" id="PF06439"/>
    </source>
</evidence>
<dbReference type="InterPro" id="IPR010496">
    <property type="entry name" value="AL/BT2_dom"/>
</dbReference>
<dbReference type="EMBL" id="CP018477">
    <property type="protein sequence ID" value="ASV76764.1"/>
    <property type="molecule type" value="Genomic_DNA"/>
</dbReference>
<evidence type="ECO:0000256" key="1">
    <source>
        <dbReference type="SAM" id="SignalP"/>
    </source>
</evidence>
<keyword evidence="3" id="KW-0378">Hydrolase</keyword>
<dbReference type="AlphaFoldDB" id="A0A286RLB7"/>
<accession>A0A286RLB7</accession>
<dbReference type="RefSeq" id="WP_095416479.1">
    <property type="nucleotide sequence ID" value="NZ_CP018477.1"/>
</dbReference>
<feature type="signal peptide" evidence="1">
    <location>
        <begin position="1"/>
        <end position="18"/>
    </location>
</feature>
<protein>
    <submittedName>
        <fullName evidence="3">Putative secreted glycosyl hydrolase</fullName>
    </submittedName>
</protein>
<reference evidence="3 4" key="1">
    <citation type="journal article" name="Front. Microbiol.">
        <title>Sugar Metabolism of the First Thermophilic Planctomycete Thermogutta terrifontis: Comparative Genomic and Transcriptomic Approaches.</title>
        <authorList>
            <person name="Elcheninov A.G."/>
            <person name="Menzel P."/>
            <person name="Gudbergsdottir S.R."/>
            <person name="Slesarev A.I."/>
            <person name="Kadnikov V.V."/>
            <person name="Krogh A."/>
            <person name="Bonch-Osmolovskaya E.A."/>
            <person name="Peng X."/>
            <person name="Kublanov I.V."/>
        </authorList>
    </citation>
    <scope>NUCLEOTIDE SEQUENCE [LARGE SCALE GENOMIC DNA]</scope>
    <source>
        <strain evidence="3 4">R1</strain>
    </source>
</reference>